<dbReference type="AlphaFoldDB" id="A0AAD8P405"/>
<evidence type="ECO:0000313" key="1">
    <source>
        <dbReference type="EMBL" id="KAK1431464.1"/>
    </source>
</evidence>
<gene>
    <name evidence="1" type="ORF">QVD17_07923</name>
</gene>
<accession>A0AAD8P405</accession>
<reference evidence="1" key="1">
    <citation type="journal article" date="2023" name="bioRxiv">
        <title>Improved chromosome-level genome assembly for marigold (Tagetes erecta).</title>
        <authorList>
            <person name="Jiang F."/>
            <person name="Yuan L."/>
            <person name="Wang S."/>
            <person name="Wang H."/>
            <person name="Xu D."/>
            <person name="Wang A."/>
            <person name="Fan W."/>
        </authorList>
    </citation>
    <scope>NUCLEOTIDE SEQUENCE</scope>
    <source>
        <strain evidence="1">WSJ</strain>
        <tissue evidence="1">Leaf</tissue>
    </source>
</reference>
<dbReference type="Proteomes" id="UP001229421">
    <property type="component" value="Unassembled WGS sequence"/>
</dbReference>
<proteinExistence type="predicted"/>
<sequence>MNDMNSNKLSDSQDVVSYTADSLTIDLEKDSGTSPTEKRNVEFMAAEMTLDQASTSKKIRKKLLSIACLENEASISFVGSFEYFASKLKTYESIINQVSYLVSLIFLSMTVY</sequence>
<organism evidence="1 2">
    <name type="scientific">Tagetes erecta</name>
    <name type="common">African marigold</name>
    <dbReference type="NCBI Taxonomy" id="13708"/>
    <lineage>
        <taxon>Eukaryota</taxon>
        <taxon>Viridiplantae</taxon>
        <taxon>Streptophyta</taxon>
        <taxon>Embryophyta</taxon>
        <taxon>Tracheophyta</taxon>
        <taxon>Spermatophyta</taxon>
        <taxon>Magnoliopsida</taxon>
        <taxon>eudicotyledons</taxon>
        <taxon>Gunneridae</taxon>
        <taxon>Pentapetalae</taxon>
        <taxon>asterids</taxon>
        <taxon>campanulids</taxon>
        <taxon>Asterales</taxon>
        <taxon>Asteraceae</taxon>
        <taxon>Asteroideae</taxon>
        <taxon>Heliantheae alliance</taxon>
        <taxon>Tageteae</taxon>
        <taxon>Tagetes</taxon>
    </lineage>
</organism>
<name>A0AAD8P405_TARER</name>
<comment type="caution">
    <text evidence="1">The sequence shown here is derived from an EMBL/GenBank/DDBJ whole genome shotgun (WGS) entry which is preliminary data.</text>
</comment>
<keyword evidence="2" id="KW-1185">Reference proteome</keyword>
<protein>
    <submittedName>
        <fullName evidence="1">Uncharacterized protein</fullName>
    </submittedName>
</protein>
<evidence type="ECO:0000313" key="2">
    <source>
        <dbReference type="Proteomes" id="UP001229421"/>
    </source>
</evidence>
<dbReference type="EMBL" id="JAUHHV010000002">
    <property type="protein sequence ID" value="KAK1431464.1"/>
    <property type="molecule type" value="Genomic_DNA"/>
</dbReference>